<dbReference type="InterPro" id="IPR018666">
    <property type="entry name" value="DUF2125"/>
</dbReference>
<dbReference type="eggNOG" id="COG4093">
    <property type="taxonomic scope" value="Bacteria"/>
</dbReference>
<dbReference type="Proteomes" id="UP000000692">
    <property type="component" value="Chromosome"/>
</dbReference>
<dbReference type="Pfam" id="PF09898">
    <property type="entry name" value="DUF2125"/>
    <property type="match status" value="1"/>
</dbReference>
<dbReference type="EMBL" id="CP002018">
    <property type="protein sequence ID" value="AEM41604.1"/>
    <property type="molecule type" value="Genomic_DNA"/>
</dbReference>
<dbReference type="OrthoDB" id="7625707at2"/>
<dbReference type="AlphaFoldDB" id="F9Y3I4"/>
<dbReference type="KEGG" id="kvl:KVU_1765"/>
<organism evidence="1 2">
    <name type="scientific">Ketogulonicigenium vulgare (strain WSH-001)</name>
    <dbReference type="NCBI Taxonomy" id="759362"/>
    <lineage>
        <taxon>Bacteria</taxon>
        <taxon>Pseudomonadati</taxon>
        <taxon>Pseudomonadota</taxon>
        <taxon>Alphaproteobacteria</taxon>
        <taxon>Rhodobacterales</taxon>
        <taxon>Roseobacteraceae</taxon>
        <taxon>Ketogulonicigenium</taxon>
    </lineage>
</organism>
<sequence length="341" mass="36929">MEAVMRRLLIIWVPLLLLGLFCGYWLVAQAQIKRAVTVAMERLPAYGWQANLDTLHLRGFPFRFDVMATDVSAENLAGTLAWQAPALNIHALSYQPNRIVAALPPQQQVTLYGQRIDVQSADMRVSTHVGLSPDLPLDEAVLEARDLALTSEFGWQAQVSHLLSALRAAPDVPADSPPTYDAYTRAQNLVLPEAIRAALDPSGVLPAAVASVEFDTRLSFDAPIDRYLTPQVAPTSVNLRRIHLQWGQMQLTATGTLQPGSNGLAEGEIALSLNGWQQLVTLAENAGALVPDRAQQLRFLLGAAAGGGDRLSLTLTVSQGVLSYGPVPLMPLPRMLQPQTP</sequence>
<protein>
    <recommendedName>
        <fullName evidence="3">DUF2125 domain-containing protein</fullName>
    </recommendedName>
</protein>
<accession>F9Y3I4</accession>
<evidence type="ECO:0000313" key="1">
    <source>
        <dbReference type="EMBL" id="AEM41604.1"/>
    </source>
</evidence>
<name>F9Y3I4_KETVW</name>
<gene>
    <name evidence="1" type="ordered locus">KVU_1765</name>
</gene>
<reference evidence="1 2" key="1">
    <citation type="journal article" date="2011" name="J. Bacteriol.">
        <title>Complete genome sequence of the industrial strain Ketogulonicigenium vulgare WSH-001.</title>
        <authorList>
            <person name="Liu L."/>
            <person name="Li Y."/>
            <person name="Zhang J."/>
            <person name="Zhou Z."/>
            <person name="Liu J."/>
            <person name="Li X."/>
            <person name="Zhou J."/>
            <person name="Du G."/>
            <person name="Wang L."/>
            <person name="Chen J."/>
        </authorList>
    </citation>
    <scope>NUCLEOTIDE SEQUENCE [LARGE SCALE GENOMIC DNA]</scope>
    <source>
        <strain evidence="1 2">WSH-001</strain>
    </source>
</reference>
<proteinExistence type="predicted"/>
<dbReference type="HOGENOM" id="CLU_070576_0_0_5"/>
<keyword evidence="2" id="KW-1185">Reference proteome</keyword>
<evidence type="ECO:0008006" key="3">
    <source>
        <dbReference type="Google" id="ProtNLM"/>
    </source>
</evidence>
<evidence type="ECO:0000313" key="2">
    <source>
        <dbReference type="Proteomes" id="UP000000692"/>
    </source>
</evidence>